<reference evidence="2" key="1">
    <citation type="journal article" date="2022" name="Mol. Ecol. Resour.">
        <title>The genomes of chicory, endive, great burdock and yacon provide insights into Asteraceae palaeo-polyploidization history and plant inulin production.</title>
        <authorList>
            <person name="Fan W."/>
            <person name="Wang S."/>
            <person name="Wang H."/>
            <person name="Wang A."/>
            <person name="Jiang F."/>
            <person name="Liu H."/>
            <person name="Zhao H."/>
            <person name="Xu D."/>
            <person name="Zhang Y."/>
        </authorList>
    </citation>
    <scope>NUCLEOTIDE SEQUENCE [LARGE SCALE GENOMIC DNA]</scope>
    <source>
        <strain evidence="2">cv. Niubang</strain>
    </source>
</reference>
<name>A0ACB9CIG0_ARCLA</name>
<organism evidence="1 2">
    <name type="scientific">Arctium lappa</name>
    <name type="common">Greater burdock</name>
    <name type="synonym">Lappa major</name>
    <dbReference type="NCBI Taxonomy" id="4217"/>
    <lineage>
        <taxon>Eukaryota</taxon>
        <taxon>Viridiplantae</taxon>
        <taxon>Streptophyta</taxon>
        <taxon>Embryophyta</taxon>
        <taxon>Tracheophyta</taxon>
        <taxon>Spermatophyta</taxon>
        <taxon>Magnoliopsida</taxon>
        <taxon>eudicotyledons</taxon>
        <taxon>Gunneridae</taxon>
        <taxon>Pentapetalae</taxon>
        <taxon>asterids</taxon>
        <taxon>campanulids</taxon>
        <taxon>Asterales</taxon>
        <taxon>Asteraceae</taxon>
        <taxon>Carduoideae</taxon>
        <taxon>Cardueae</taxon>
        <taxon>Arctiinae</taxon>
        <taxon>Arctium</taxon>
    </lineage>
</organism>
<accession>A0ACB9CIG0</accession>
<evidence type="ECO:0000313" key="1">
    <source>
        <dbReference type="EMBL" id="KAI3733932.1"/>
    </source>
</evidence>
<proteinExistence type="predicted"/>
<gene>
    <name evidence="1" type="ORF">L6452_13391</name>
</gene>
<protein>
    <submittedName>
        <fullName evidence="1">Uncharacterized protein</fullName>
    </submittedName>
</protein>
<keyword evidence="2" id="KW-1185">Reference proteome</keyword>
<evidence type="ECO:0000313" key="2">
    <source>
        <dbReference type="Proteomes" id="UP001055879"/>
    </source>
</evidence>
<dbReference type="Proteomes" id="UP001055879">
    <property type="component" value="Linkage Group LG04"/>
</dbReference>
<reference evidence="1 2" key="2">
    <citation type="journal article" date="2022" name="Mol. Ecol. Resour.">
        <title>The genomes of chicory, endive, great burdock and yacon provide insights into Asteraceae paleo-polyploidization history and plant inulin production.</title>
        <authorList>
            <person name="Fan W."/>
            <person name="Wang S."/>
            <person name="Wang H."/>
            <person name="Wang A."/>
            <person name="Jiang F."/>
            <person name="Liu H."/>
            <person name="Zhao H."/>
            <person name="Xu D."/>
            <person name="Zhang Y."/>
        </authorList>
    </citation>
    <scope>NUCLEOTIDE SEQUENCE [LARGE SCALE GENOMIC DNA]</scope>
    <source>
        <strain evidence="2">cv. Niubang</strain>
    </source>
</reference>
<dbReference type="EMBL" id="CM042050">
    <property type="protein sequence ID" value="KAI3733932.1"/>
    <property type="molecule type" value="Genomic_DNA"/>
</dbReference>
<sequence length="669" mass="74731">MKWLTKPTPINPLFFTFFLFFKQSLSSDPDYEACVPNRCSVNGPNISYPFFIYGLQNSTCGYPGLELHCRNGSPILRISENDFRVLHIDYDNRNLRLQSTAILPDQTLSCSSNVRNLTLDPNRFQLNNATTTNLVFISNCLNNTNTTTLDRYRIRSCEKSVELVMLANDTNLRTATEICGSGGGAVKTPVELGGGEGVVDGENYAEVMRRGFVLSWFAADCGVCRENGGRCGFNTTAFQFRCFCPDRPHMVSCKPEPTISTAKSTNHTPIIIAVVCGSVFALLAVFIAAVFMIRRGYKRKAFAYFSSKDKSRDLEDASVFGVPVFSYTELQDATHNFDPSQELGDGGFGTVYYGKLRDGREVAVKRLYEHNYKRVQQFMNEVDILTRLRHKHLVSLYGCTSRRSRELLLVYEYISNGTVADHLHGELVKTIPLTWPIRMKIAVETASALVYLHASEIIHRDVKTNNILLDHNFCVKVADFGLSRLLPNDMTHVSTAPQGTPGYVDPEYHQCYQLTDKSDVYSFGVVLIELISSMPAIDISRSREEISLANMAINRIQKCALDELIDPFLRSNSDTERMTRLVAELAFRCLQFDSDSRPTMIEVLEVLKGIQGDDIENLGELKSCTKPPASQEIEDVGLLKGQITASPISVTAKWHSTSSGLNTPNTSSV</sequence>
<comment type="caution">
    <text evidence="1">The sequence shown here is derived from an EMBL/GenBank/DDBJ whole genome shotgun (WGS) entry which is preliminary data.</text>
</comment>